<name>A0A8B7P311_HYAAZ</name>
<feature type="coiled-coil region" evidence="1">
    <location>
        <begin position="26"/>
        <end position="77"/>
    </location>
</feature>
<organism evidence="3 4">
    <name type="scientific">Hyalella azteca</name>
    <name type="common">Amphipod</name>
    <dbReference type="NCBI Taxonomy" id="294128"/>
    <lineage>
        <taxon>Eukaryota</taxon>
        <taxon>Metazoa</taxon>
        <taxon>Ecdysozoa</taxon>
        <taxon>Arthropoda</taxon>
        <taxon>Crustacea</taxon>
        <taxon>Multicrustacea</taxon>
        <taxon>Malacostraca</taxon>
        <taxon>Eumalacostraca</taxon>
        <taxon>Peracarida</taxon>
        <taxon>Amphipoda</taxon>
        <taxon>Senticaudata</taxon>
        <taxon>Talitrida</taxon>
        <taxon>Talitroidea</taxon>
        <taxon>Hyalellidae</taxon>
        <taxon>Hyalella</taxon>
    </lineage>
</organism>
<dbReference type="GeneID" id="108676862"/>
<evidence type="ECO:0000256" key="2">
    <source>
        <dbReference type="SAM" id="MobiDB-lite"/>
    </source>
</evidence>
<gene>
    <name evidence="4" type="primary">LOC108676862</name>
</gene>
<keyword evidence="1" id="KW-0175">Coiled coil</keyword>
<feature type="region of interest" description="Disordered" evidence="2">
    <location>
        <begin position="167"/>
        <end position="201"/>
    </location>
</feature>
<evidence type="ECO:0000313" key="3">
    <source>
        <dbReference type="Proteomes" id="UP000694843"/>
    </source>
</evidence>
<feature type="compositionally biased region" description="Polar residues" evidence="2">
    <location>
        <begin position="174"/>
        <end position="190"/>
    </location>
</feature>
<reference evidence="4" key="1">
    <citation type="submission" date="2025-08" db="UniProtKB">
        <authorList>
            <consortium name="RefSeq"/>
        </authorList>
    </citation>
    <scope>IDENTIFICATION</scope>
</reference>
<evidence type="ECO:0000313" key="4">
    <source>
        <dbReference type="RefSeq" id="XP_018020499.1"/>
    </source>
</evidence>
<dbReference type="OrthoDB" id="6394722at2759"/>
<accession>A0A8B7P311</accession>
<feature type="compositionally biased region" description="Acidic residues" evidence="2">
    <location>
        <begin position="192"/>
        <end position="201"/>
    </location>
</feature>
<proteinExistence type="predicted"/>
<dbReference type="RefSeq" id="XP_018020499.1">
    <property type="nucleotide sequence ID" value="XM_018165010.2"/>
</dbReference>
<keyword evidence="3" id="KW-1185">Reference proteome</keyword>
<dbReference type="KEGG" id="hazt:108676862"/>
<evidence type="ECO:0000256" key="1">
    <source>
        <dbReference type="SAM" id="Coils"/>
    </source>
</evidence>
<sequence>MLEELASAQQQIKDNDTLFQKVVSNHQKVKEQLPAIESQYEVLKQQFRALDKLSKLVEKVSADVTKLESAMAAAELQLLGEQPSLAHRLLQPVLKRFDVEAGNENTGQTGNYAFQIFNPADYLTSDSISTTPTKRIPSPDNNVVEPGIDACFLDDVSNMRLSNYHESNDAGFGPSSSTNNNNLAQSTSEQLLLDDEELCST</sequence>
<dbReference type="Proteomes" id="UP000694843">
    <property type="component" value="Unplaced"/>
</dbReference>
<protein>
    <submittedName>
        <fullName evidence="4">Uncharacterized protein LOC108676862</fullName>
    </submittedName>
</protein>
<dbReference type="AlphaFoldDB" id="A0A8B7P311"/>